<evidence type="ECO:0000313" key="7">
    <source>
        <dbReference type="Proteomes" id="UP000807353"/>
    </source>
</evidence>
<dbReference type="InterPro" id="IPR030381">
    <property type="entry name" value="G_DYNAMIN_dom"/>
</dbReference>
<dbReference type="InterPro" id="IPR022812">
    <property type="entry name" value="Dynamin"/>
</dbReference>
<feature type="compositionally biased region" description="Polar residues" evidence="3">
    <location>
        <begin position="505"/>
        <end position="516"/>
    </location>
</feature>
<dbReference type="GO" id="GO:0005874">
    <property type="term" value="C:microtubule"/>
    <property type="evidence" value="ECO:0007669"/>
    <property type="project" value="TreeGrafter"/>
</dbReference>
<dbReference type="PANTHER" id="PTHR11566:SF235">
    <property type="entry name" value="DYNAMIN-RELATED PROTEIN DNM1"/>
    <property type="match status" value="1"/>
</dbReference>
<sequence>MDQDLIKLVNKLQDTFSNLGGELDMPQLVVVGSQSAGKSSVLETIVGRDFLPRGQGIVTRRPLVLQLIHTPIPAEPSLNASPYTEWAQFLHIDKRFTDFNEIRKEIEQETFRVAGQNKGVSKLPISLRIYSPDVLDLTLVDLPGLTKIPVGDQPSDIERQIRNLVLDYISQPNSVILSVSAANVDLANSESLKLARSVDPQGRRTIGVLTKLDLMDAGTNALDILTGRVYPLKLGFIGVVNRSQQDINSEKPMKDALDSESDFFRNHPAYRNIAHKNGTKYLAKSLNQVLMNHIRDKLPDMKARLNTLMGQAQQELNSFGDSAIYGDQNQQGALILRLMTQFARDFVSSIEGTKVDISTKELSGGARIYYIFNDIFGHALASIDSTQNLENQDIRTAIRNSTGPRPSLFVPEIAFDLLVKPQIKLLEAPSLRCVELVYEELVKICHNCTSAELQRFPRLHAQLIEVVSELLRERLGPTSDYAQSLIEIQAAYINTNHPSFITGSAAAAQQANTPPRQQAPLRPSSTEPINGHGLSPEGDEETSEEDGIFPPRDGRSVSSTVHDRSRPNASTTPAMAIGMGTMSKRSSSRHRPTQQSQHQTSHRPHSALGGPVPNGTGSSPSSARETFLNYFFGQNGPGPIAGSSVDRSHNPGHGHGHGSQSIIPVGRDVSGAEESMSTGLMAGKRTLDGNNAAYDMKSLGKHIEAMPSDGSHLTLREEMETSLIRSLIASYFGIVRQSIQDLIPKAIMHFLVNHTSQHVQNRLVASLYKPELFADMLNEDEALVAERTRVKALLDAYKEAFKTLSDVSLKSS</sequence>
<dbReference type="PANTHER" id="PTHR11566">
    <property type="entry name" value="DYNAMIN"/>
    <property type="match status" value="1"/>
</dbReference>
<organism evidence="6 7">
    <name type="scientific">Collybia nuda</name>
    <dbReference type="NCBI Taxonomy" id="64659"/>
    <lineage>
        <taxon>Eukaryota</taxon>
        <taxon>Fungi</taxon>
        <taxon>Dikarya</taxon>
        <taxon>Basidiomycota</taxon>
        <taxon>Agaricomycotina</taxon>
        <taxon>Agaricomycetes</taxon>
        <taxon>Agaricomycetidae</taxon>
        <taxon>Agaricales</taxon>
        <taxon>Tricholomatineae</taxon>
        <taxon>Clitocybaceae</taxon>
        <taxon>Collybia</taxon>
    </lineage>
</organism>
<dbReference type="GO" id="GO:0016559">
    <property type="term" value="P:peroxisome fission"/>
    <property type="evidence" value="ECO:0007669"/>
    <property type="project" value="TreeGrafter"/>
</dbReference>
<dbReference type="FunFam" id="3.40.50.300:FF:000383">
    <property type="entry name" value="Dynamin-like gtpase dnm1"/>
    <property type="match status" value="1"/>
</dbReference>
<dbReference type="PRINTS" id="PR00195">
    <property type="entry name" value="DYNAMIN"/>
</dbReference>
<reference evidence="6" key="1">
    <citation type="submission" date="2020-11" db="EMBL/GenBank/DDBJ databases">
        <authorList>
            <consortium name="DOE Joint Genome Institute"/>
            <person name="Ahrendt S."/>
            <person name="Riley R."/>
            <person name="Andreopoulos W."/>
            <person name="Labutti K."/>
            <person name="Pangilinan J."/>
            <person name="Ruiz-Duenas F.J."/>
            <person name="Barrasa J.M."/>
            <person name="Sanchez-Garcia M."/>
            <person name="Camarero S."/>
            <person name="Miyauchi S."/>
            <person name="Serrano A."/>
            <person name="Linde D."/>
            <person name="Babiker R."/>
            <person name="Drula E."/>
            <person name="Ayuso-Fernandez I."/>
            <person name="Pacheco R."/>
            <person name="Padilla G."/>
            <person name="Ferreira P."/>
            <person name="Barriuso J."/>
            <person name="Kellner H."/>
            <person name="Castanera R."/>
            <person name="Alfaro M."/>
            <person name="Ramirez L."/>
            <person name="Pisabarro A.G."/>
            <person name="Kuo A."/>
            <person name="Tritt A."/>
            <person name="Lipzen A."/>
            <person name="He G."/>
            <person name="Yan M."/>
            <person name="Ng V."/>
            <person name="Cullen D."/>
            <person name="Martin F."/>
            <person name="Rosso M.-N."/>
            <person name="Henrissat B."/>
            <person name="Hibbett D."/>
            <person name="Martinez A.T."/>
            <person name="Grigoriev I.V."/>
        </authorList>
    </citation>
    <scope>NUCLEOTIDE SEQUENCE</scope>
    <source>
        <strain evidence="6">CBS 247.69</strain>
    </source>
</reference>
<feature type="domain" description="GED" evidence="4">
    <location>
        <begin position="721"/>
        <end position="812"/>
    </location>
</feature>
<dbReference type="Proteomes" id="UP000807353">
    <property type="component" value="Unassembled WGS sequence"/>
</dbReference>
<feature type="domain" description="Dynamin-type G" evidence="5">
    <location>
        <begin position="22"/>
        <end position="299"/>
    </location>
</feature>
<dbReference type="GO" id="GO:0016020">
    <property type="term" value="C:membrane"/>
    <property type="evidence" value="ECO:0007669"/>
    <property type="project" value="TreeGrafter"/>
</dbReference>
<dbReference type="Gene3D" id="1.20.120.1240">
    <property type="entry name" value="Dynamin, middle domain"/>
    <property type="match status" value="2"/>
</dbReference>
<dbReference type="GO" id="GO:0005739">
    <property type="term" value="C:mitochondrion"/>
    <property type="evidence" value="ECO:0007669"/>
    <property type="project" value="TreeGrafter"/>
</dbReference>
<dbReference type="PROSITE" id="PS51388">
    <property type="entry name" value="GED"/>
    <property type="match status" value="1"/>
</dbReference>
<feature type="region of interest" description="Disordered" evidence="3">
    <location>
        <begin position="505"/>
        <end position="663"/>
    </location>
</feature>
<dbReference type="Gene3D" id="3.40.50.300">
    <property type="entry name" value="P-loop containing nucleotide triphosphate hydrolases"/>
    <property type="match status" value="1"/>
</dbReference>
<dbReference type="InterPro" id="IPR020850">
    <property type="entry name" value="GED_dom"/>
</dbReference>
<dbReference type="GO" id="GO:0005525">
    <property type="term" value="F:GTP binding"/>
    <property type="evidence" value="ECO:0007669"/>
    <property type="project" value="InterPro"/>
</dbReference>
<dbReference type="CDD" id="cd08771">
    <property type="entry name" value="DLP_1"/>
    <property type="match status" value="1"/>
</dbReference>
<dbReference type="SMART" id="SM00053">
    <property type="entry name" value="DYNc"/>
    <property type="match status" value="1"/>
</dbReference>
<dbReference type="EMBL" id="MU150246">
    <property type="protein sequence ID" value="KAF9465558.1"/>
    <property type="molecule type" value="Genomic_DNA"/>
</dbReference>
<dbReference type="SMART" id="SM00302">
    <property type="entry name" value="GED"/>
    <property type="match status" value="1"/>
</dbReference>
<dbReference type="InterPro" id="IPR001401">
    <property type="entry name" value="Dynamin_GTPase"/>
</dbReference>
<dbReference type="InterPro" id="IPR045063">
    <property type="entry name" value="Dynamin_N"/>
</dbReference>
<dbReference type="GO" id="GO:0048312">
    <property type="term" value="P:intracellular distribution of mitochondria"/>
    <property type="evidence" value="ECO:0007669"/>
    <property type="project" value="TreeGrafter"/>
</dbReference>
<dbReference type="GO" id="GO:0003924">
    <property type="term" value="F:GTPase activity"/>
    <property type="evidence" value="ECO:0007669"/>
    <property type="project" value="InterPro"/>
</dbReference>
<dbReference type="InterPro" id="IPR027417">
    <property type="entry name" value="P-loop_NTPase"/>
</dbReference>
<evidence type="ECO:0000259" key="4">
    <source>
        <dbReference type="PROSITE" id="PS51388"/>
    </source>
</evidence>
<dbReference type="GO" id="GO:0008017">
    <property type="term" value="F:microtubule binding"/>
    <property type="evidence" value="ECO:0007669"/>
    <property type="project" value="TreeGrafter"/>
</dbReference>
<dbReference type="Pfam" id="PF01031">
    <property type="entry name" value="Dynamin_M"/>
    <property type="match status" value="1"/>
</dbReference>
<keyword evidence="2" id="KW-0342">GTP-binding</keyword>
<keyword evidence="7" id="KW-1185">Reference proteome</keyword>
<dbReference type="OrthoDB" id="5061070at2759"/>
<comment type="caution">
    <text evidence="6">The sequence shown here is derived from an EMBL/GenBank/DDBJ whole genome shotgun (WGS) entry which is preliminary data.</text>
</comment>
<evidence type="ECO:0000259" key="5">
    <source>
        <dbReference type="PROSITE" id="PS51718"/>
    </source>
</evidence>
<dbReference type="InterPro" id="IPR000375">
    <property type="entry name" value="Dynamin_stalk"/>
</dbReference>
<evidence type="ECO:0000256" key="3">
    <source>
        <dbReference type="SAM" id="MobiDB-lite"/>
    </source>
</evidence>
<evidence type="ECO:0000256" key="1">
    <source>
        <dbReference type="ARBA" id="ARBA00022741"/>
    </source>
</evidence>
<dbReference type="SUPFAM" id="SSF52540">
    <property type="entry name" value="P-loop containing nucleoside triphosphate hydrolases"/>
    <property type="match status" value="1"/>
</dbReference>
<keyword evidence="1" id="KW-0547">Nucleotide-binding</keyword>
<accession>A0A9P5Y8Y8</accession>
<dbReference type="AlphaFoldDB" id="A0A9P5Y8Y8"/>
<dbReference type="Pfam" id="PF00350">
    <property type="entry name" value="Dynamin_N"/>
    <property type="match status" value="1"/>
</dbReference>
<dbReference type="PROSITE" id="PS51718">
    <property type="entry name" value="G_DYNAMIN_2"/>
    <property type="match status" value="1"/>
</dbReference>
<feature type="compositionally biased region" description="Acidic residues" evidence="3">
    <location>
        <begin position="537"/>
        <end position="547"/>
    </location>
</feature>
<feature type="compositionally biased region" description="Polar residues" evidence="3">
    <location>
        <begin position="615"/>
        <end position="624"/>
    </location>
</feature>
<gene>
    <name evidence="6" type="ORF">BDZ94DRAFT_1214345</name>
</gene>
<dbReference type="Pfam" id="PF02212">
    <property type="entry name" value="GED"/>
    <property type="match status" value="1"/>
</dbReference>
<evidence type="ECO:0000313" key="6">
    <source>
        <dbReference type="EMBL" id="KAF9465558.1"/>
    </source>
</evidence>
<dbReference type="GO" id="GO:0000266">
    <property type="term" value="P:mitochondrial fission"/>
    <property type="evidence" value="ECO:0007669"/>
    <property type="project" value="TreeGrafter"/>
</dbReference>
<protein>
    <submittedName>
        <fullName evidence="6">Dynamin protein dnm1</fullName>
    </submittedName>
</protein>
<evidence type="ECO:0000256" key="2">
    <source>
        <dbReference type="ARBA" id="ARBA00023134"/>
    </source>
</evidence>
<dbReference type="InterPro" id="IPR003130">
    <property type="entry name" value="GED"/>
</dbReference>
<dbReference type="GO" id="GO:0006897">
    <property type="term" value="P:endocytosis"/>
    <property type="evidence" value="ECO:0007669"/>
    <property type="project" value="TreeGrafter"/>
</dbReference>
<proteinExistence type="predicted"/>
<dbReference type="GO" id="GO:0005777">
    <property type="term" value="C:peroxisome"/>
    <property type="evidence" value="ECO:0007669"/>
    <property type="project" value="TreeGrafter"/>
</dbReference>
<name>A0A9P5Y8Y8_9AGAR</name>